<dbReference type="PANTHER" id="PTHR37299:SF1">
    <property type="entry name" value="STAGE 0 SPORULATION PROTEIN A HOMOLOG"/>
    <property type="match status" value="1"/>
</dbReference>
<reference evidence="6 7" key="1">
    <citation type="submission" date="2024-03" db="EMBL/GenBank/DDBJ databases">
        <title>Human intestinal bacterial collection.</title>
        <authorList>
            <person name="Pauvert C."/>
            <person name="Hitch T.C.A."/>
            <person name="Clavel T."/>
        </authorList>
    </citation>
    <scope>NUCLEOTIDE SEQUENCE [LARGE SCALE GENOMIC DNA]</scope>
    <source>
        <strain evidence="6 7">CLA-AP-H29</strain>
    </source>
</reference>
<evidence type="ECO:0000256" key="1">
    <source>
        <dbReference type="ARBA" id="ARBA00018672"/>
    </source>
</evidence>
<dbReference type="SMART" id="SM00850">
    <property type="entry name" value="LytTR"/>
    <property type="match status" value="1"/>
</dbReference>
<evidence type="ECO:0000313" key="7">
    <source>
        <dbReference type="Proteomes" id="UP001464378"/>
    </source>
</evidence>
<dbReference type="Pfam" id="PF04397">
    <property type="entry name" value="LytTR"/>
    <property type="match status" value="1"/>
</dbReference>
<dbReference type="Gene3D" id="3.40.50.2300">
    <property type="match status" value="1"/>
</dbReference>
<feature type="domain" description="HTH LytTR-type" evidence="5">
    <location>
        <begin position="131"/>
        <end position="232"/>
    </location>
</feature>
<keyword evidence="6" id="KW-0238">DNA-binding</keyword>
<dbReference type="Gene3D" id="2.40.50.1020">
    <property type="entry name" value="LytTr DNA-binding domain"/>
    <property type="match status" value="1"/>
</dbReference>
<name>A0ABV1E737_9FIRM</name>
<feature type="domain" description="Response regulatory" evidence="4">
    <location>
        <begin position="3"/>
        <end position="120"/>
    </location>
</feature>
<dbReference type="InterPro" id="IPR046947">
    <property type="entry name" value="LytR-like"/>
</dbReference>
<dbReference type="InterPro" id="IPR007492">
    <property type="entry name" value="LytTR_DNA-bd_dom"/>
</dbReference>
<dbReference type="GO" id="GO:0003677">
    <property type="term" value="F:DNA binding"/>
    <property type="evidence" value="ECO:0007669"/>
    <property type="project" value="UniProtKB-KW"/>
</dbReference>
<keyword evidence="3" id="KW-0597">Phosphoprotein</keyword>
<dbReference type="InterPro" id="IPR001789">
    <property type="entry name" value="Sig_transdc_resp-reg_receiver"/>
</dbReference>
<evidence type="ECO:0000313" key="6">
    <source>
        <dbReference type="EMBL" id="MEQ2443124.1"/>
    </source>
</evidence>
<dbReference type="PROSITE" id="PS50930">
    <property type="entry name" value="HTH_LYTTR"/>
    <property type="match status" value="1"/>
</dbReference>
<dbReference type="RefSeq" id="WP_294518042.1">
    <property type="nucleotide sequence ID" value="NZ_JBBMFK010000008.1"/>
</dbReference>
<proteinExistence type="predicted"/>
<evidence type="ECO:0000256" key="3">
    <source>
        <dbReference type="PROSITE-ProRule" id="PRU00169"/>
    </source>
</evidence>
<dbReference type="SMART" id="SM00448">
    <property type="entry name" value="REC"/>
    <property type="match status" value="1"/>
</dbReference>
<keyword evidence="7" id="KW-1185">Reference proteome</keyword>
<organism evidence="6 7">
    <name type="scientific">Pseudoflavonifractor intestinihominis</name>
    <dbReference type="NCBI Taxonomy" id="3133171"/>
    <lineage>
        <taxon>Bacteria</taxon>
        <taxon>Bacillati</taxon>
        <taxon>Bacillota</taxon>
        <taxon>Clostridia</taxon>
        <taxon>Eubacteriales</taxon>
        <taxon>Oscillospiraceae</taxon>
        <taxon>Pseudoflavonifractor</taxon>
    </lineage>
</organism>
<dbReference type="EMBL" id="JBBMFK010000008">
    <property type="protein sequence ID" value="MEQ2443124.1"/>
    <property type="molecule type" value="Genomic_DNA"/>
</dbReference>
<dbReference type="PROSITE" id="PS50110">
    <property type="entry name" value="RESPONSE_REGULATORY"/>
    <property type="match status" value="1"/>
</dbReference>
<feature type="modified residue" description="4-aspartylphosphate" evidence="3">
    <location>
        <position position="57"/>
    </location>
</feature>
<gene>
    <name evidence="6" type="ORF">WMO64_06545</name>
</gene>
<sequence>MIRIAVVEDLEDEARQLTKCIEQYGREKNEVFAVERFSDGLAFMEGYEPRYDIIFMDINMPLMSGLSAAKRLRVVDPSVCLIFVTQMAQYALNGYEVGASDYILKPVTYGSFALRFDRAVASAKGRQHHAVLLKTQSGLSRIDTNSICYVEVNKHLVVYHTVNGDLESWESLKSVEEKLGPLAGSRFVRCNNCFLVNLHYVNKIDGDTLWVGDSQLKISRARRKGFLNALTVFFETGG</sequence>
<accession>A0ABV1E737</accession>
<evidence type="ECO:0000259" key="4">
    <source>
        <dbReference type="PROSITE" id="PS50110"/>
    </source>
</evidence>
<dbReference type="Proteomes" id="UP001464378">
    <property type="component" value="Unassembled WGS sequence"/>
</dbReference>
<protein>
    <recommendedName>
        <fullName evidence="1">Stage 0 sporulation protein A homolog</fullName>
    </recommendedName>
</protein>
<evidence type="ECO:0000256" key="2">
    <source>
        <dbReference type="ARBA" id="ARBA00024867"/>
    </source>
</evidence>
<comment type="function">
    <text evidence="2">May play the central regulatory role in sporulation. It may be an element of the effector pathway responsible for the activation of sporulation genes in response to nutritional stress. Spo0A may act in concert with spo0H (a sigma factor) to control the expression of some genes that are critical to the sporulation process.</text>
</comment>
<dbReference type="PANTHER" id="PTHR37299">
    <property type="entry name" value="TRANSCRIPTIONAL REGULATOR-RELATED"/>
    <property type="match status" value="1"/>
</dbReference>
<dbReference type="SUPFAM" id="SSF52172">
    <property type="entry name" value="CheY-like"/>
    <property type="match status" value="1"/>
</dbReference>
<dbReference type="Pfam" id="PF00072">
    <property type="entry name" value="Response_reg"/>
    <property type="match status" value="1"/>
</dbReference>
<evidence type="ECO:0000259" key="5">
    <source>
        <dbReference type="PROSITE" id="PS50930"/>
    </source>
</evidence>
<comment type="caution">
    <text evidence="6">The sequence shown here is derived from an EMBL/GenBank/DDBJ whole genome shotgun (WGS) entry which is preliminary data.</text>
</comment>
<dbReference type="InterPro" id="IPR011006">
    <property type="entry name" value="CheY-like_superfamily"/>
</dbReference>